<dbReference type="InterPro" id="IPR045596">
    <property type="entry name" value="DUF6459"/>
</dbReference>
<organism evidence="1 2">
    <name type="scientific">Halostreptopolyspora alba</name>
    <dbReference type="NCBI Taxonomy" id="2487137"/>
    <lineage>
        <taxon>Bacteria</taxon>
        <taxon>Bacillati</taxon>
        <taxon>Actinomycetota</taxon>
        <taxon>Actinomycetes</taxon>
        <taxon>Streptosporangiales</taxon>
        <taxon>Nocardiopsidaceae</taxon>
        <taxon>Halostreptopolyspora</taxon>
    </lineage>
</organism>
<name>A0A3N0EGM8_9ACTN</name>
<dbReference type="OrthoDB" id="3436962at2"/>
<sequence>MCRFTQLVAEVLAGQRNPAQMKALLSRRAYTLLVRRSGVYACARSPRVRRTYLHTEDPEVTEVNAVVDCDSRYRALALRVAFARDTWVCTHLETDVGRG</sequence>
<reference evidence="1 2" key="1">
    <citation type="submission" date="2018-11" db="EMBL/GenBank/DDBJ databases">
        <title>The genome draft of YIM 96095.</title>
        <authorList>
            <person name="Tang S.-K."/>
            <person name="Chunyu W.-X."/>
            <person name="Feng Y.-Z."/>
        </authorList>
    </citation>
    <scope>NUCLEOTIDE SEQUENCE [LARGE SCALE GENOMIC DNA]</scope>
    <source>
        <strain evidence="1 2">YIM 96095</strain>
    </source>
</reference>
<dbReference type="Proteomes" id="UP000269198">
    <property type="component" value="Unassembled WGS sequence"/>
</dbReference>
<comment type="caution">
    <text evidence="1">The sequence shown here is derived from an EMBL/GenBank/DDBJ whole genome shotgun (WGS) entry which is preliminary data.</text>
</comment>
<gene>
    <name evidence="1" type="ORF">EFW17_02890</name>
</gene>
<evidence type="ECO:0000313" key="1">
    <source>
        <dbReference type="EMBL" id="RNL87025.1"/>
    </source>
</evidence>
<dbReference type="EMBL" id="RJMB01000002">
    <property type="protein sequence ID" value="RNL87025.1"/>
    <property type="molecule type" value="Genomic_DNA"/>
</dbReference>
<dbReference type="Pfam" id="PF20060">
    <property type="entry name" value="DUF6459"/>
    <property type="match status" value="1"/>
</dbReference>
<protein>
    <submittedName>
        <fullName evidence="1">Uncharacterized protein</fullName>
    </submittedName>
</protein>
<dbReference type="AlphaFoldDB" id="A0A3N0EGM8"/>
<evidence type="ECO:0000313" key="2">
    <source>
        <dbReference type="Proteomes" id="UP000269198"/>
    </source>
</evidence>
<keyword evidence="2" id="KW-1185">Reference proteome</keyword>
<proteinExistence type="predicted"/>
<accession>A0A3N0EGM8</accession>